<dbReference type="PANTHER" id="PTHR23427">
    <property type="entry name" value="SURFEIT LOCUS PROTEIN"/>
    <property type="match status" value="1"/>
</dbReference>
<dbReference type="EMBL" id="BAABRT010000007">
    <property type="protein sequence ID" value="GAA5524585.1"/>
    <property type="molecule type" value="Genomic_DNA"/>
</dbReference>
<keyword evidence="4 6" id="KW-1133">Transmembrane helix</keyword>
<feature type="transmembrane region" description="Helical" evidence="6">
    <location>
        <begin position="21"/>
        <end position="40"/>
    </location>
</feature>
<proteinExistence type="inferred from homology"/>
<comment type="similarity">
    <text evidence="2 6">Belongs to the SURF1 family.</text>
</comment>
<evidence type="ECO:0000256" key="3">
    <source>
        <dbReference type="ARBA" id="ARBA00022692"/>
    </source>
</evidence>
<evidence type="ECO:0000256" key="2">
    <source>
        <dbReference type="ARBA" id="ARBA00007165"/>
    </source>
</evidence>
<dbReference type="PROSITE" id="PS50895">
    <property type="entry name" value="SURF1"/>
    <property type="match status" value="1"/>
</dbReference>
<comment type="caution">
    <text evidence="7">The sequence shown here is derived from an EMBL/GenBank/DDBJ whole genome shotgun (WGS) entry which is preliminary data.</text>
</comment>
<dbReference type="CDD" id="cd06662">
    <property type="entry name" value="SURF1"/>
    <property type="match status" value="1"/>
</dbReference>
<protein>
    <recommendedName>
        <fullName evidence="6">SURF1-like protein</fullName>
    </recommendedName>
</protein>
<dbReference type="InterPro" id="IPR045214">
    <property type="entry name" value="Surf1/Surf4"/>
</dbReference>
<evidence type="ECO:0000256" key="5">
    <source>
        <dbReference type="ARBA" id="ARBA00023136"/>
    </source>
</evidence>
<organism evidence="7 8">
    <name type="scientific">Microbulbifer aestuariivivens</name>
    <dbReference type="NCBI Taxonomy" id="1908308"/>
    <lineage>
        <taxon>Bacteria</taxon>
        <taxon>Pseudomonadati</taxon>
        <taxon>Pseudomonadota</taxon>
        <taxon>Gammaproteobacteria</taxon>
        <taxon>Cellvibrionales</taxon>
        <taxon>Microbulbiferaceae</taxon>
        <taxon>Microbulbifer</taxon>
    </lineage>
</organism>
<dbReference type="PANTHER" id="PTHR23427:SF2">
    <property type="entry name" value="SURFEIT LOCUS PROTEIN 1"/>
    <property type="match status" value="1"/>
</dbReference>
<dbReference type="Pfam" id="PF02104">
    <property type="entry name" value="SURF1"/>
    <property type="match status" value="1"/>
</dbReference>
<evidence type="ECO:0000256" key="6">
    <source>
        <dbReference type="RuleBase" id="RU363076"/>
    </source>
</evidence>
<accession>A0ABP9WMZ3</accession>
<evidence type="ECO:0000313" key="7">
    <source>
        <dbReference type="EMBL" id="GAA5524585.1"/>
    </source>
</evidence>
<evidence type="ECO:0000256" key="1">
    <source>
        <dbReference type="ARBA" id="ARBA00004370"/>
    </source>
</evidence>
<keyword evidence="6" id="KW-1003">Cell membrane</keyword>
<gene>
    <name evidence="7" type="ORF">Maes01_01142</name>
</gene>
<evidence type="ECO:0000313" key="8">
    <source>
        <dbReference type="Proteomes" id="UP001408594"/>
    </source>
</evidence>
<sequence>MTVNHTSARSETASVALIHNWPLTLLSAVMMPLLMALGFWQLDRAGQKAQIVATIDGRLAAQPKPPGGLGELQAYTPISLLGFYTGEVFYLDNRMRDGQVGYEVLQVFVAGGERWLINRGWIAAAKDRNTLPLVSWPLAAQRISGFLYPIGGVEASQPVPVALDTGGNIQAQKRLRIQAVGADLAASLGLSRGDWTVRLSSDSDTAFKTQWQFVNSSEARHIGYAVQWFAMATALCILWLFGATRVAEILKMRKKK</sequence>
<reference evidence="7 8" key="1">
    <citation type="submission" date="2024-02" db="EMBL/GenBank/DDBJ databases">
        <title>Microbulbifer aestuariivivens NBRC 112533.</title>
        <authorList>
            <person name="Ichikawa N."/>
            <person name="Katano-Makiyama Y."/>
            <person name="Hidaka K."/>
        </authorList>
    </citation>
    <scope>NUCLEOTIDE SEQUENCE [LARGE SCALE GENOMIC DNA]</scope>
    <source>
        <strain evidence="7 8">NBRC 112533</strain>
    </source>
</reference>
<comment type="subcellular location">
    <subcellularLocation>
        <location evidence="6">Cell membrane</location>
        <topology evidence="6">Multi-pass membrane protein</topology>
    </subcellularLocation>
    <subcellularLocation>
        <location evidence="1">Membrane</location>
    </subcellularLocation>
</comment>
<keyword evidence="3 6" id="KW-0812">Transmembrane</keyword>
<feature type="transmembrane region" description="Helical" evidence="6">
    <location>
        <begin position="225"/>
        <end position="247"/>
    </location>
</feature>
<name>A0ABP9WMZ3_9GAMM</name>
<keyword evidence="8" id="KW-1185">Reference proteome</keyword>
<dbReference type="Proteomes" id="UP001408594">
    <property type="component" value="Unassembled WGS sequence"/>
</dbReference>
<dbReference type="InterPro" id="IPR002994">
    <property type="entry name" value="Surf1/Shy1"/>
</dbReference>
<dbReference type="RefSeq" id="WP_345549664.1">
    <property type="nucleotide sequence ID" value="NZ_BAABRT010000007.1"/>
</dbReference>
<evidence type="ECO:0000256" key="4">
    <source>
        <dbReference type="ARBA" id="ARBA00022989"/>
    </source>
</evidence>
<keyword evidence="5 6" id="KW-0472">Membrane</keyword>